<reference evidence="1 2" key="1">
    <citation type="journal article" date="2014" name="BMC Genomics">
        <title>Comparison of environmental and isolate Sulfobacillus genomes reveals diverse carbon, sulfur, nitrogen, and hydrogen metabolisms.</title>
        <authorList>
            <person name="Justice N.B."/>
            <person name="Norman A."/>
            <person name="Brown C.T."/>
            <person name="Singh A."/>
            <person name="Thomas B.C."/>
            <person name="Banfield J.F."/>
        </authorList>
    </citation>
    <scope>NUCLEOTIDE SEQUENCE [LARGE SCALE GENOMIC DNA]</scope>
    <source>
        <strain evidence="1">AMDSBA3</strain>
    </source>
</reference>
<dbReference type="Proteomes" id="UP000241848">
    <property type="component" value="Unassembled WGS sequence"/>
</dbReference>
<evidence type="ECO:0000313" key="2">
    <source>
        <dbReference type="Proteomes" id="UP000241848"/>
    </source>
</evidence>
<organism evidence="1 2">
    <name type="scientific">Sulfobacillus acidophilus</name>
    <dbReference type="NCBI Taxonomy" id="53633"/>
    <lineage>
        <taxon>Bacteria</taxon>
        <taxon>Bacillati</taxon>
        <taxon>Bacillota</taxon>
        <taxon>Clostridia</taxon>
        <taxon>Eubacteriales</taxon>
        <taxon>Clostridiales Family XVII. Incertae Sedis</taxon>
        <taxon>Sulfobacillus</taxon>
    </lineage>
</organism>
<dbReference type="Gene3D" id="3.60.110.10">
    <property type="entry name" value="Carbon-nitrogen hydrolase"/>
    <property type="match status" value="1"/>
</dbReference>
<gene>
    <name evidence="1" type="ORF">C7B45_02075</name>
</gene>
<accession>A0A2T2WNL3</accession>
<proteinExistence type="predicted"/>
<sequence>MPNIWIIRENELPAPRTGYDLVLWMAPRLPAEVQVRTWAGWSETPIIAWDASGAMLAFNAQPQEWKHTILAIGSGRVFKFQGHYIAWLVEADLRIPEIPRALAVAGVTLIISTTAHWTPVYLNPLWRAAQANQIWGMTVGEYPALFGPCELDPAEEGVMPLTSEGTLCSVSLDFNQLSEARRIFPVHQGLRANLYRTQKWWS</sequence>
<dbReference type="AlphaFoldDB" id="A0A2T2WNL3"/>
<protein>
    <submittedName>
        <fullName evidence="1">Uncharacterized protein</fullName>
    </submittedName>
</protein>
<dbReference type="SUPFAM" id="SSF56317">
    <property type="entry name" value="Carbon-nitrogen hydrolase"/>
    <property type="match status" value="1"/>
</dbReference>
<dbReference type="EMBL" id="PXYV01000003">
    <property type="protein sequence ID" value="PSR23822.1"/>
    <property type="molecule type" value="Genomic_DNA"/>
</dbReference>
<evidence type="ECO:0000313" key="1">
    <source>
        <dbReference type="EMBL" id="PSR23822.1"/>
    </source>
</evidence>
<dbReference type="InterPro" id="IPR036526">
    <property type="entry name" value="C-N_Hydrolase_sf"/>
</dbReference>
<name>A0A2T2WNL3_9FIRM</name>
<comment type="caution">
    <text evidence="1">The sequence shown here is derived from an EMBL/GenBank/DDBJ whole genome shotgun (WGS) entry which is preliminary data.</text>
</comment>